<name>A0A0F2DTH9_9STRE</name>
<dbReference type="AlphaFoldDB" id="A0A0F2DTH9"/>
<protein>
    <submittedName>
        <fullName evidence="1">Uncharacterized protein</fullName>
    </submittedName>
</protein>
<evidence type="ECO:0000313" key="2">
    <source>
        <dbReference type="Proteomes" id="UP000033489"/>
    </source>
</evidence>
<accession>A0A0F2DTH9</accession>
<dbReference type="OrthoDB" id="3186599at2"/>
<reference evidence="1 2" key="1">
    <citation type="submission" date="2015-02" db="EMBL/GenBank/DDBJ databases">
        <title>Evolution of amylase-binding proteins of oral streptococcal species.</title>
        <authorList>
            <person name="Haase E.M."/>
        </authorList>
    </citation>
    <scope>NUCLEOTIDE SEQUENCE [LARGE SCALE GENOMIC DNA]</scope>
    <source>
        <strain evidence="1 2">UC921A</strain>
    </source>
</reference>
<dbReference type="EMBL" id="JYGT01000010">
    <property type="protein sequence ID" value="KJQ74248.1"/>
    <property type="molecule type" value="Genomic_DNA"/>
</dbReference>
<organism evidence="1 2">
    <name type="scientific">Streptococcus infantis</name>
    <dbReference type="NCBI Taxonomy" id="68892"/>
    <lineage>
        <taxon>Bacteria</taxon>
        <taxon>Bacillati</taxon>
        <taxon>Bacillota</taxon>
        <taxon>Bacilli</taxon>
        <taxon>Lactobacillales</taxon>
        <taxon>Streptococcaceae</taxon>
        <taxon>Streptococcus</taxon>
    </lineage>
</organism>
<dbReference type="RefSeq" id="WP_045616054.1">
    <property type="nucleotide sequence ID" value="NZ_JASHGR010000003.1"/>
</dbReference>
<evidence type="ECO:0000313" key="1">
    <source>
        <dbReference type="EMBL" id="KJQ74248.1"/>
    </source>
</evidence>
<gene>
    <name evidence="1" type="ORF">TZ94_01770</name>
</gene>
<dbReference type="Proteomes" id="UP000033489">
    <property type="component" value="Unassembled WGS sequence"/>
</dbReference>
<comment type="caution">
    <text evidence="1">The sequence shown here is derived from an EMBL/GenBank/DDBJ whole genome shotgun (WGS) entry which is preliminary data.</text>
</comment>
<proteinExistence type="predicted"/>
<sequence length="103" mass="12219">MELQDFTEKEQEMIKKGLTFSKLSDKETADKIIALIPQEMIKRIPFFVRKHAITRTVKRISLEYPELYAVAEQEGQLPEKEAQELRQILTDIFQEKMNKHKIK</sequence>
<dbReference type="PATRIC" id="fig|28037.216.peg.1739"/>